<sequence length="687" mass="76317">MPSVPAKKPDFVQETFLLRDTKGGFWLCLALSCGWKISAHKSTASYFLTADVVLQEVPITEWFEQDAAGGSIADITGTPLEPLIRQTCYPNGTSIPATEARTATIILSPRSGYLCRSDIISVRMRHSDFVDSIVQFNNCNQKMSALASGDRKWPSSLSALLPSSPGALVVKRYSKQTNSSSLNLLQHDLERRLKFNWIVSKKPIARTVAVVGGRPMYDEIRGMYGSRGFFEAAQALGMSLIVFDEPNHWLKKEKYSHLRQEFIPVDMSNITDLPRRMADALRDKHVDGIVTFTDGFVIATAEAAEILKLPTEPLSSMQKAHYKHEMRRLVNKTNIQAMHLTSVDQLEDFGMQQSFQSLKYPLIVKPSRGQFSRGVKKVGGDAAMRQAVRELDKEGLMEQGVLIETYVDGPELDANFVLWDGQILFLEVTDNLPCPGDKSAATSAEGFVETVQISNSGLPANELSIIRNSLHDSLLQLGFRSGVFHVEARMQNSCMQYQDRRGDNILDLAPVSRSREQDPDVFLIEVNARSPGTAGTWATLYTYGVDMGALQLLHAVGDAERFASLSQPFSSTLGRDHVDIGGGGGAQYWGAHCMIPVHRDHVFVPPGFVDMVLAEIPHISAQVSRAELYAEAGTFVSPGDSAWVAYFLLFSKVDRRHLLEMYHLVAQVSKRILDEHMEDREDMILSV</sequence>
<dbReference type="PROSITE" id="PS50975">
    <property type="entry name" value="ATP_GRASP"/>
    <property type="match status" value="1"/>
</dbReference>
<keyword evidence="7" id="KW-1185">Reference proteome</keyword>
<dbReference type="Pfam" id="PF13535">
    <property type="entry name" value="ATP-grasp_4"/>
    <property type="match status" value="1"/>
</dbReference>
<dbReference type="PANTHER" id="PTHR43585:SF2">
    <property type="entry name" value="ATP-GRASP ENZYME FSQD"/>
    <property type="match status" value="1"/>
</dbReference>
<comment type="caution">
    <text evidence="6">The sequence shown here is derived from an EMBL/GenBank/DDBJ whole genome shotgun (WGS) entry which is preliminary data.</text>
</comment>
<dbReference type="PROSITE" id="PS51257">
    <property type="entry name" value="PROKAR_LIPOPROTEIN"/>
    <property type="match status" value="1"/>
</dbReference>
<keyword evidence="1" id="KW-0436">Ligase</keyword>
<dbReference type="Proteomes" id="UP000562682">
    <property type="component" value="Unassembled WGS sequence"/>
</dbReference>
<evidence type="ECO:0000256" key="3">
    <source>
        <dbReference type="ARBA" id="ARBA00022840"/>
    </source>
</evidence>
<gene>
    <name evidence="6" type="ORF">FDENT_3922</name>
</gene>
<evidence type="ECO:0000313" key="6">
    <source>
        <dbReference type="EMBL" id="KAF5690360.1"/>
    </source>
</evidence>
<dbReference type="InterPro" id="IPR041472">
    <property type="entry name" value="BL00235/CARNS1_N"/>
</dbReference>
<proteinExistence type="predicted"/>
<evidence type="ECO:0000256" key="4">
    <source>
        <dbReference type="PROSITE-ProRule" id="PRU00409"/>
    </source>
</evidence>
<dbReference type="GO" id="GO:0046872">
    <property type="term" value="F:metal ion binding"/>
    <property type="evidence" value="ECO:0007669"/>
    <property type="project" value="InterPro"/>
</dbReference>
<protein>
    <submittedName>
        <fullName evidence="6">Carnosine synthase 1</fullName>
    </submittedName>
</protein>
<dbReference type="GO" id="GO:0005524">
    <property type="term" value="F:ATP binding"/>
    <property type="evidence" value="ECO:0007669"/>
    <property type="project" value="UniProtKB-UniRule"/>
</dbReference>
<accession>A0A8H5UM50</accession>
<organism evidence="6 7">
    <name type="scientific">Fusarium denticulatum</name>
    <dbReference type="NCBI Taxonomy" id="48507"/>
    <lineage>
        <taxon>Eukaryota</taxon>
        <taxon>Fungi</taxon>
        <taxon>Dikarya</taxon>
        <taxon>Ascomycota</taxon>
        <taxon>Pezizomycotina</taxon>
        <taxon>Sordariomycetes</taxon>
        <taxon>Hypocreomycetidae</taxon>
        <taxon>Hypocreales</taxon>
        <taxon>Nectriaceae</taxon>
        <taxon>Fusarium</taxon>
        <taxon>Fusarium fujikuroi species complex</taxon>
    </lineage>
</organism>
<dbReference type="Gene3D" id="3.30.470.20">
    <property type="entry name" value="ATP-grasp fold, B domain"/>
    <property type="match status" value="1"/>
</dbReference>
<name>A0A8H5UM50_9HYPO</name>
<evidence type="ECO:0000259" key="5">
    <source>
        <dbReference type="PROSITE" id="PS50975"/>
    </source>
</evidence>
<keyword evidence="2 4" id="KW-0547">Nucleotide-binding</keyword>
<dbReference type="GO" id="GO:0016874">
    <property type="term" value="F:ligase activity"/>
    <property type="evidence" value="ECO:0007669"/>
    <property type="project" value="UniProtKB-KW"/>
</dbReference>
<evidence type="ECO:0000313" key="7">
    <source>
        <dbReference type="Proteomes" id="UP000562682"/>
    </source>
</evidence>
<dbReference type="SUPFAM" id="SSF56059">
    <property type="entry name" value="Glutathione synthetase ATP-binding domain-like"/>
    <property type="match status" value="1"/>
</dbReference>
<dbReference type="Gene3D" id="3.40.50.20">
    <property type="match status" value="1"/>
</dbReference>
<evidence type="ECO:0000256" key="2">
    <source>
        <dbReference type="ARBA" id="ARBA00022741"/>
    </source>
</evidence>
<dbReference type="Pfam" id="PF18130">
    <property type="entry name" value="ATPgrasp_N"/>
    <property type="match status" value="1"/>
</dbReference>
<reference evidence="6 7" key="1">
    <citation type="submission" date="2020-05" db="EMBL/GenBank/DDBJ databases">
        <title>Identification and distribution of gene clusters putatively required for synthesis of sphingolipid metabolism inhibitors in phylogenetically diverse species of the filamentous fungus Fusarium.</title>
        <authorList>
            <person name="Kim H.-S."/>
            <person name="Busman M."/>
            <person name="Brown D.W."/>
            <person name="Divon H."/>
            <person name="Uhlig S."/>
            <person name="Proctor R.H."/>
        </authorList>
    </citation>
    <scope>NUCLEOTIDE SEQUENCE [LARGE SCALE GENOMIC DNA]</scope>
    <source>
        <strain evidence="6 7">NRRL 25311</strain>
    </source>
</reference>
<feature type="domain" description="ATP-grasp" evidence="5">
    <location>
        <begin position="327"/>
        <end position="556"/>
    </location>
</feature>
<evidence type="ECO:0000256" key="1">
    <source>
        <dbReference type="ARBA" id="ARBA00022598"/>
    </source>
</evidence>
<dbReference type="InterPro" id="IPR052032">
    <property type="entry name" value="ATP-dep_AA_Ligase"/>
</dbReference>
<dbReference type="PANTHER" id="PTHR43585">
    <property type="entry name" value="FUMIPYRROLE BIOSYNTHESIS PROTEIN C"/>
    <property type="match status" value="1"/>
</dbReference>
<dbReference type="AlphaFoldDB" id="A0A8H5UM50"/>
<dbReference type="EMBL" id="JAAOAK010000089">
    <property type="protein sequence ID" value="KAF5690360.1"/>
    <property type="molecule type" value="Genomic_DNA"/>
</dbReference>
<keyword evidence="3 4" id="KW-0067">ATP-binding</keyword>
<dbReference type="InterPro" id="IPR011761">
    <property type="entry name" value="ATP-grasp"/>
</dbReference>